<evidence type="ECO:0000256" key="1">
    <source>
        <dbReference type="ARBA" id="ARBA00010240"/>
    </source>
</evidence>
<dbReference type="Proteomes" id="UP000237347">
    <property type="component" value="Unassembled WGS sequence"/>
</dbReference>
<sequence>MYRHLSSPTFFPAHYFSNQDGHGRVRDFNLVDGGVAANNPTLIAISEVTKQIINKNPDLLPIKPMAYDQLLVISIGTGSNTSEQKYNSKTASKWGVISWLYDDGDSPLIDCYSDSSKDMVDYHNCVVFQALHSENNYLRIDINTLHGNLSSVDVSTKENLGNLVKLGEQLLENPVTRLNLDTGLYEPVENGGTNEAALKRFAKSLSDEKKLRDSKSRSKKGTN</sequence>
<keyword evidence="2" id="KW-0442">Lipid degradation</keyword>
<dbReference type="AlphaFoldDB" id="A0AAW0IJQ6"/>
<dbReference type="GO" id="GO:0047372">
    <property type="term" value="F:monoacylglycerol lipase activity"/>
    <property type="evidence" value="ECO:0007669"/>
    <property type="project" value="TreeGrafter"/>
</dbReference>
<dbReference type="SUPFAM" id="SSF52151">
    <property type="entry name" value="FabD/lysophospholipase-like"/>
    <property type="match status" value="1"/>
</dbReference>
<evidence type="ECO:0000256" key="2">
    <source>
        <dbReference type="ARBA" id="ARBA00022963"/>
    </source>
</evidence>
<reference evidence="6 7" key="1">
    <citation type="journal article" date="2018" name="Sci. Data">
        <title>The draft genome sequence of cork oak.</title>
        <authorList>
            <person name="Ramos A.M."/>
            <person name="Usie A."/>
            <person name="Barbosa P."/>
            <person name="Barros P.M."/>
            <person name="Capote T."/>
            <person name="Chaves I."/>
            <person name="Simoes F."/>
            <person name="Abreu I."/>
            <person name="Carrasquinho I."/>
            <person name="Faro C."/>
            <person name="Guimaraes J.B."/>
            <person name="Mendonca D."/>
            <person name="Nobrega F."/>
            <person name="Rodrigues L."/>
            <person name="Saibo N.J.M."/>
            <person name="Varela M.C."/>
            <person name="Egas C."/>
            <person name="Matos J."/>
            <person name="Miguel C.M."/>
            <person name="Oliveira M.M."/>
            <person name="Ricardo C.P."/>
            <person name="Goncalves S."/>
        </authorList>
    </citation>
    <scope>NUCLEOTIDE SEQUENCE [LARGE SCALE GENOMIC DNA]</scope>
    <source>
        <strain evidence="7">cv. HL8</strain>
    </source>
</reference>
<evidence type="ECO:0000259" key="5">
    <source>
        <dbReference type="PROSITE" id="PS51635"/>
    </source>
</evidence>
<gene>
    <name evidence="6" type="primary">PLP5</name>
    <name evidence="6" type="ORF">CFP56_002819</name>
</gene>
<feature type="domain" description="PNPLA" evidence="5">
    <location>
        <begin position="1"/>
        <end position="45"/>
    </location>
</feature>
<comment type="caution">
    <text evidence="6">The sequence shown here is derived from an EMBL/GenBank/DDBJ whole genome shotgun (WGS) entry which is preliminary data.</text>
</comment>
<dbReference type="GO" id="GO:0016042">
    <property type="term" value="P:lipid catabolic process"/>
    <property type="evidence" value="ECO:0007669"/>
    <property type="project" value="UniProtKB-KW"/>
</dbReference>
<dbReference type="InterPro" id="IPR002641">
    <property type="entry name" value="PNPLA_dom"/>
</dbReference>
<keyword evidence="3" id="KW-0443">Lipid metabolism</keyword>
<evidence type="ECO:0000313" key="6">
    <source>
        <dbReference type="EMBL" id="KAK7814627.1"/>
    </source>
</evidence>
<feature type="short sequence motif" description="DGA/G" evidence="4">
    <location>
        <begin position="32"/>
        <end position="34"/>
    </location>
</feature>
<accession>A0AAW0IJQ6</accession>
<dbReference type="EMBL" id="PKMF04001078">
    <property type="protein sequence ID" value="KAK7814627.1"/>
    <property type="molecule type" value="Genomic_DNA"/>
</dbReference>
<comment type="caution">
    <text evidence="4">Lacks conserved residue(s) required for the propagation of feature annotation.</text>
</comment>
<evidence type="ECO:0000256" key="4">
    <source>
        <dbReference type="PROSITE-ProRule" id="PRU01161"/>
    </source>
</evidence>
<proteinExistence type="inferred from homology"/>
<dbReference type="InterPro" id="IPR016035">
    <property type="entry name" value="Acyl_Trfase/lysoPLipase"/>
</dbReference>
<organism evidence="6 7">
    <name type="scientific">Quercus suber</name>
    <name type="common">Cork oak</name>
    <dbReference type="NCBI Taxonomy" id="58331"/>
    <lineage>
        <taxon>Eukaryota</taxon>
        <taxon>Viridiplantae</taxon>
        <taxon>Streptophyta</taxon>
        <taxon>Embryophyta</taxon>
        <taxon>Tracheophyta</taxon>
        <taxon>Spermatophyta</taxon>
        <taxon>Magnoliopsida</taxon>
        <taxon>eudicotyledons</taxon>
        <taxon>Gunneridae</taxon>
        <taxon>Pentapetalae</taxon>
        <taxon>rosids</taxon>
        <taxon>fabids</taxon>
        <taxon>Fagales</taxon>
        <taxon>Fagaceae</taxon>
        <taxon>Quercus</taxon>
    </lineage>
</organism>
<keyword evidence="7" id="KW-1185">Reference proteome</keyword>
<evidence type="ECO:0000313" key="7">
    <source>
        <dbReference type="Proteomes" id="UP000237347"/>
    </source>
</evidence>
<dbReference type="PROSITE" id="PS51635">
    <property type="entry name" value="PNPLA"/>
    <property type="match status" value="1"/>
</dbReference>
<dbReference type="PANTHER" id="PTHR32176">
    <property type="entry name" value="XYLOSE ISOMERASE"/>
    <property type="match status" value="1"/>
</dbReference>
<dbReference type="PANTHER" id="PTHR32176:SF92">
    <property type="entry name" value="XYLOSE ISOMERASE"/>
    <property type="match status" value="1"/>
</dbReference>
<name>A0AAW0IJQ6_QUESU</name>
<comment type="similarity">
    <text evidence="1">Belongs to the patatin family.</text>
</comment>
<dbReference type="GO" id="GO:0004620">
    <property type="term" value="F:phospholipase activity"/>
    <property type="evidence" value="ECO:0007669"/>
    <property type="project" value="TreeGrafter"/>
</dbReference>
<evidence type="ECO:0000256" key="3">
    <source>
        <dbReference type="ARBA" id="ARBA00023098"/>
    </source>
</evidence>
<protein>
    <submittedName>
        <fullName evidence="6">Patatin-like protein 5</fullName>
    </submittedName>
</protein>
<dbReference type="Gene3D" id="3.40.1090.10">
    <property type="entry name" value="Cytosolic phospholipase A2 catalytic domain"/>
    <property type="match status" value="1"/>
</dbReference>